<sequence>MVEYYKQSIRGETMRLLHRNELDFIGLDIRTINLSKRYFESGAIQLLHIEEVEDPYGVYHDVSAVLEVHGHLNECSFRINDYMEIENEQCDCPWGSYGICAHIGAVIHMISLMTFDAFPYHYQKTTSTLQKYLLDKEEKRKEAELLRQKVIMKRRKNESRKMIDQFQRSYQERLNFIVKKESYHLIPNFIFDEDKLLIGFQIARDKPYIIKNLYTFIDNLDNHETVRYGKFLEVYHDINSFDELSKKWIELIKTEHRPQTSLYYTRMYEGYYDSNRYLKIDNENVHKLFDFFKDEKEIDLTFLEEEFTYPIKISENEYSYIISKQDSLDLIEGKDAYYLISYDQIVRYPVENYSNLKEFISAISLEPLYVDKDDFTSFEHYVLSPNKKYLDIKDEREKKLVSVFIPKSFKVYGDLFDDDTVVFHAVGIDVNQEVEIIKNDHFQPSLQSDLIKTILENEADYIEEHKAYFNLDRPETFELIEEGTKILSQYCEVFVSEELKKLGKSTKYNLHVGVSFENDLLEVNLESEDFDVNEVDAILKAYHKKKKYFRLKSGLMIHLESNELDELDSFMQEYDLKSKDFHDGKLVMDNYRALSLDKRLDQMNFIKITKDDSLSQYIKGFENMSNQVEIDDQYNDVLRPYQKVGTRWLLTLYSYNLNGILADEMGLGKTLQVIAMLDSIRDKNKTSLVVCPASLIYNWEDEIAKFSKTLNCISITGAKAKRTLGIQNYRDYDLLITSYDYLRRDVDLYQDHEFECIILDEAQNIKNQKTKNAQFVKRLKANHRIALSGTPIENSLAELWSIFDFLMPGYLYSYHYFKQEYEIPITLDEDEKTTKRLRNLVNPFILRRTKKEVLKELPDKVDHKYMLEFSVSEKKLYLANLAMVNKEMQAKMKEVHFDRIAILAMLTKLRQICCDARLVYDNIKEPSTKINATISLIKTLTENNKKILLFSAFTSLLDLVSNQLDKEQISYYMLTGSTNKEERRKLVNNFNEDDTRVFLISLKAGGTGLNLTSAEAVIHIDPWWNLSAQNQATDRAHRIGQNANVQVYRMIMKDSIEEKILKMQERKANLADSFVEGNDGSLSKMSKEEILDLFKR</sequence>
<protein>
    <submittedName>
        <fullName evidence="6">Protein, SNF2 family</fullName>
    </submittedName>
</protein>
<evidence type="ECO:0000256" key="2">
    <source>
        <dbReference type="PROSITE-ProRule" id="PRU00325"/>
    </source>
</evidence>
<dbReference type="AlphaFoldDB" id="U2PEQ6"/>
<dbReference type="PROSITE" id="PS50966">
    <property type="entry name" value="ZF_SWIM"/>
    <property type="match status" value="1"/>
</dbReference>
<dbReference type="InterPro" id="IPR038718">
    <property type="entry name" value="SNF2-like_sf"/>
</dbReference>
<dbReference type="Pfam" id="PF00176">
    <property type="entry name" value="SNF2-rel_dom"/>
    <property type="match status" value="1"/>
</dbReference>
<dbReference type="PROSITE" id="PS51194">
    <property type="entry name" value="HELICASE_CTER"/>
    <property type="match status" value="1"/>
</dbReference>
<keyword evidence="2" id="KW-0862">Zinc</keyword>
<feature type="domain" description="Helicase C-terminal" evidence="5">
    <location>
        <begin position="929"/>
        <end position="1086"/>
    </location>
</feature>
<dbReference type="Pfam" id="PF00271">
    <property type="entry name" value="Helicase_C"/>
    <property type="match status" value="1"/>
</dbReference>
<proteinExistence type="predicted"/>
<dbReference type="InterPro" id="IPR000330">
    <property type="entry name" value="SNF2_N"/>
</dbReference>
<evidence type="ECO:0000256" key="1">
    <source>
        <dbReference type="ARBA" id="ARBA00022801"/>
    </source>
</evidence>
<dbReference type="SUPFAM" id="SSF52540">
    <property type="entry name" value="P-loop containing nucleoside triphosphate hydrolases"/>
    <property type="match status" value="2"/>
</dbReference>
<dbReference type="PANTHER" id="PTHR10799">
    <property type="entry name" value="SNF2/RAD54 HELICASE FAMILY"/>
    <property type="match status" value="1"/>
</dbReference>
<dbReference type="GO" id="GO:0016787">
    <property type="term" value="F:hydrolase activity"/>
    <property type="evidence" value="ECO:0007669"/>
    <property type="project" value="UniProtKB-KW"/>
</dbReference>
<evidence type="ECO:0000259" key="5">
    <source>
        <dbReference type="PROSITE" id="PS51194"/>
    </source>
</evidence>
<dbReference type="GO" id="GO:0008270">
    <property type="term" value="F:zinc ion binding"/>
    <property type="evidence" value="ECO:0007669"/>
    <property type="project" value="UniProtKB-KW"/>
</dbReference>
<dbReference type="SMART" id="SM00487">
    <property type="entry name" value="DEXDc"/>
    <property type="match status" value="1"/>
</dbReference>
<keyword evidence="2" id="KW-0479">Metal-binding</keyword>
<evidence type="ECO:0000259" key="3">
    <source>
        <dbReference type="PROSITE" id="PS50966"/>
    </source>
</evidence>
<dbReference type="InterPro" id="IPR001650">
    <property type="entry name" value="Helicase_C-like"/>
</dbReference>
<comment type="caution">
    <text evidence="6">The sequence shown here is derived from an EMBL/GenBank/DDBJ whole genome shotgun (WGS) entry which is preliminary data.</text>
</comment>
<dbReference type="FunFam" id="3.40.50.10810:FF:000054">
    <property type="entry name" value="Helicase, Snf2 family"/>
    <property type="match status" value="1"/>
</dbReference>
<name>U2PEQ6_9FIRM</name>
<dbReference type="Gene3D" id="3.40.50.10810">
    <property type="entry name" value="Tandem AAA-ATPase domain"/>
    <property type="match status" value="1"/>
</dbReference>
<dbReference type="Proteomes" id="UP000016658">
    <property type="component" value="Unassembled WGS sequence"/>
</dbReference>
<dbReference type="InterPro" id="IPR013663">
    <property type="entry name" value="Helicase_SWF/SNF/SWI_bac"/>
</dbReference>
<organism evidence="6 7">
    <name type="scientific">Faecalitalea cylindroides ATCC 27803</name>
    <dbReference type="NCBI Taxonomy" id="649755"/>
    <lineage>
        <taxon>Bacteria</taxon>
        <taxon>Bacillati</taxon>
        <taxon>Bacillota</taxon>
        <taxon>Erysipelotrichia</taxon>
        <taxon>Erysipelotrichales</taxon>
        <taxon>Erysipelotrichaceae</taxon>
        <taxon>Faecalitalea</taxon>
    </lineage>
</organism>
<dbReference type="GO" id="GO:0005524">
    <property type="term" value="F:ATP binding"/>
    <property type="evidence" value="ECO:0007669"/>
    <property type="project" value="InterPro"/>
</dbReference>
<dbReference type="SMART" id="SM00490">
    <property type="entry name" value="HELICc"/>
    <property type="match status" value="1"/>
</dbReference>
<dbReference type="HOGENOM" id="CLU_000315_21_1_9"/>
<dbReference type="InterPro" id="IPR007527">
    <property type="entry name" value="Znf_SWIM"/>
</dbReference>
<dbReference type="InterPro" id="IPR027417">
    <property type="entry name" value="P-loop_NTPase"/>
</dbReference>
<evidence type="ECO:0000313" key="7">
    <source>
        <dbReference type="Proteomes" id="UP000016658"/>
    </source>
</evidence>
<dbReference type="CDD" id="cd18793">
    <property type="entry name" value="SF2_C_SNF"/>
    <property type="match status" value="1"/>
</dbReference>
<dbReference type="PATRIC" id="fig|649755.3.peg.1574"/>
<dbReference type="Pfam" id="PF08455">
    <property type="entry name" value="SNF2_assoc"/>
    <property type="match status" value="1"/>
</dbReference>
<keyword evidence="1" id="KW-0378">Hydrolase</keyword>
<dbReference type="InterPro" id="IPR049730">
    <property type="entry name" value="SNF2/RAD54-like_C"/>
</dbReference>
<dbReference type="Gene3D" id="3.40.50.300">
    <property type="entry name" value="P-loop containing nucleotide triphosphate hydrolases"/>
    <property type="match status" value="1"/>
</dbReference>
<evidence type="ECO:0000313" key="6">
    <source>
        <dbReference type="EMBL" id="ERK42174.1"/>
    </source>
</evidence>
<reference evidence="6 7" key="1">
    <citation type="submission" date="2013-06" db="EMBL/GenBank/DDBJ databases">
        <authorList>
            <person name="Weinstock G."/>
            <person name="Sodergren E."/>
            <person name="Lobos E.A."/>
            <person name="Fulton L."/>
            <person name="Fulton R."/>
            <person name="Courtney L."/>
            <person name="Fronick C."/>
            <person name="O'Laughlin M."/>
            <person name="Godfrey J."/>
            <person name="Wilson R.M."/>
            <person name="Miner T."/>
            <person name="Farmer C."/>
            <person name="Delehaunty K."/>
            <person name="Cordes M."/>
            <person name="Minx P."/>
            <person name="Tomlinson C."/>
            <person name="Chen J."/>
            <person name="Wollam A."/>
            <person name="Pepin K.H."/>
            <person name="Bhonagiri V."/>
            <person name="Zhang X."/>
            <person name="Warren W."/>
            <person name="Mitreva M."/>
            <person name="Mardis E.R."/>
            <person name="Wilson R.K."/>
        </authorList>
    </citation>
    <scope>NUCLEOTIDE SEQUENCE [LARGE SCALE GENOMIC DNA]</scope>
    <source>
        <strain evidence="6 7">ATCC 27803</strain>
    </source>
</reference>
<accession>U2PEQ6</accession>
<keyword evidence="2" id="KW-0863">Zinc-finger</keyword>
<feature type="domain" description="Helicase ATP-binding" evidence="4">
    <location>
        <begin position="650"/>
        <end position="809"/>
    </location>
</feature>
<feature type="domain" description="SWIM-type" evidence="3">
    <location>
        <begin position="77"/>
        <end position="111"/>
    </location>
</feature>
<dbReference type="CDD" id="cd18012">
    <property type="entry name" value="DEXQc_arch_SWI2_SNF2"/>
    <property type="match status" value="1"/>
</dbReference>
<gene>
    <name evidence="6" type="ORF">HMPREF0367_01705</name>
</gene>
<dbReference type="PROSITE" id="PS51192">
    <property type="entry name" value="HELICASE_ATP_BIND_1"/>
    <property type="match status" value="1"/>
</dbReference>
<dbReference type="InterPro" id="IPR014001">
    <property type="entry name" value="Helicase_ATP-bd"/>
</dbReference>
<dbReference type="EMBL" id="AWVI01000092">
    <property type="protein sequence ID" value="ERK42174.1"/>
    <property type="molecule type" value="Genomic_DNA"/>
</dbReference>
<evidence type="ECO:0000259" key="4">
    <source>
        <dbReference type="PROSITE" id="PS51192"/>
    </source>
</evidence>